<keyword evidence="5 8" id="KW-1133">Transmembrane helix</keyword>
<dbReference type="CDD" id="cd01127">
    <property type="entry name" value="TrwB_TraG_TraD_VirD4"/>
    <property type="match status" value="1"/>
</dbReference>
<keyword evidence="6 8" id="KW-0472">Membrane</keyword>
<proteinExistence type="inferred from homology"/>
<name>A0A430R8M3_THESC</name>
<evidence type="ECO:0000256" key="7">
    <source>
        <dbReference type="SAM" id="MobiDB-lite"/>
    </source>
</evidence>
<feature type="region of interest" description="Disordered" evidence="7">
    <location>
        <begin position="755"/>
        <end position="811"/>
    </location>
</feature>
<evidence type="ECO:0000256" key="4">
    <source>
        <dbReference type="ARBA" id="ARBA00022692"/>
    </source>
</evidence>
<dbReference type="SUPFAM" id="SSF52540">
    <property type="entry name" value="P-loop containing nucleoside triphosphate hydrolases"/>
    <property type="match status" value="1"/>
</dbReference>
<accession>A0A430R8M3</accession>
<comment type="caution">
    <text evidence="9">The sequence shown here is derived from an EMBL/GenBank/DDBJ whole genome shotgun (WGS) entry which is preliminary data.</text>
</comment>
<feature type="compositionally biased region" description="Basic and acidic residues" evidence="7">
    <location>
        <begin position="759"/>
        <end position="774"/>
    </location>
</feature>
<sequence>MGNNSGKRIWLAVFVLTLLFILGGMVYGFWTFVRGVMEAAGELQARGVSVFQCLGNRACNQWFQNKAASRFDANLPYYLLPLVPLAALARVRLNEKPRKAPGLSRFATKDDLSRYLHGKDRSGWLGLYEGKVVRYPFRARFAHTLVLGQPGAGKTSRFYEPNLLMDALDGNSVVVIDLKWPNTQGFPRFIPVFENTGHRIELFLPYTEGTKKLPLLRDAADPLVAMEIAEGIIPVDQKATTMTFYKEQERAILSVLLRLEATVGTGSMGRLVRLLKQGYKEVESFVEDLGDERAKEEMGFFIDLTPNQKTGLIAGLLGKLQPFDDPRLERATSRGTEEEEIDVTEIARTPTFFYIGIPQDQLMEGVGQVFLQMVVRYINRTLLREARYHGGKCPVPVIIYLDEWANLGYLPGMDVMLATVRERQIAYVLTLQNLYQGIKDYGEAEFRAIVNNLGHWVIFPYAISIEDRMYLSRFMGETTAYETAVARGWSGVIPVFDPRLQVVEKEVARALLSPLEMNEFQEGQALVIGPGIYPVQVWLPRVDERKIGGYRNPLYAYGKYLGELRNAPEEVMAEVERRLFAVPEEAERSPVSRFREWVEAVLEGQYPVRLFRDPKTLALTKVHVDRERLPEILASPPFFPEWKRQGWARFEKNDKAIAILPKGMDVLPGETLKALERLGLAWKLIDWVKDHRNLIKGISEDVKSPMAYFEEATLIIPETVYRDIFGEELPRVRELLSPQKSTRKGMKGVKLPAVVEYPWDNRDEPDKEAPRNPRTDQTPGETQGVSSGEGDSPKQGADKKRHPGGLDWLFE</sequence>
<protein>
    <submittedName>
        <fullName evidence="9">Uncharacterized protein</fullName>
    </submittedName>
</protein>
<dbReference type="PANTHER" id="PTHR37937">
    <property type="entry name" value="CONJUGATIVE TRANSFER: DNA TRANSPORT"/>
    <property type="match status" value="1"/>
</dbReference>
<dbReference type="InterPro" id="IPR003688">
    <property type="entry name" value="TraG/VirD4"/>
</dbReference>
<evidence type="ECO:0000256" key="5">
    <source>
        <dbReference type="ARBA" id="ARBA00022989"/>
    </source>
</evidence>
<organism evidence="9 10">
    <name type="scientific">Thermus scotoductus</name>
    <dbReference type="NCBI Taxonomy" id="37636"/>
    <lineage>
        <taxon>Bacteria</taxon>
        <taxon>Thermotogati</taxon>
        <taxon>Deinococcota</taxon>
        <taxon>Deinococci</taxon>
        <taxon>Thermales</taxon>
        <taxon>Thermaceae</taxon>
        <taxon>Thermus</taxon>
    </lineage>
</organism>
<evidence type="ECO:0000313" key="10">
    <source>
        <dbReference type="Proteomes" id="UP000286734"/>
    </source>
</evidence>
<evidence type="ECO:0000313" key="9">
    <source>
        <dbReference type="EMBL" id="RTH03694.1"/>
    </source>
</evidence>
<feature type="compositionally biased region" description="Polar residues" evidence="7">
    <location>
        <begin position="775"/>
        <end position="786"/>
    </location>
</feature>
<dbReference type="GO" id="GO:0005886">
    <property type="term" value="C:plasma membrane"/>
    <property type="evidence" value="ECO:0007669"/>
    <property type="project" value="UniProtKB-SubCell"/>
</dbReference>
<comment type="similarity">
    <text evidence="2">Belongs to the VirD4/TraG family.</text>
</comment>
<feature type="transmembrane region" description="Helical" evidence="8">
    <location>
        <begin position="9"/>
        <end position="30"/>
    </location>
</feature>
<evidence type="ECO:0000256" key="8">
    <source>
        <dbReference type="SAM" id="Phobius"/>
    </source>
</evidence>
<evidence type="ECO:0000256" key="1">
    <source>
        <dbReference type="ARBA" id="ARBA00004651"/>
    </source>
</evidence>
<dbReference type="InterPro" id="IPR027417">
    <property type="entry name" value="P-loop_NTPase"/>
</dbReference>
<evidence type="ECO:0000256" key="6">
    <source>
        <dbReference type="ARBA" id="ARBA00023136"/>
    </source>
</evidence>
<dbReference type="Proteomes" id="UP000286734">
    <property type="component" value="Unassembled WGS sequence"/>
</dbReference>
<evidence type="ECO:0000256" key="2">
    <source>
        <dbReference type="ARBA" id="ARBA00008806"/>
    </source>
</evidence>
<keyword evidence="3" id="KW-1003">Cell membrane</keyword>
<keyword evidence="4 8" id="KW-0812">Transmembrane</keyword>
<dbReference type="InterPro" id="IPR051539">
    <property type="entry name" value="T4SS-coupling_protein"/>
</dbReference>
<dbReference type="PANTHER" id="PTHR37937:SF1">
    <property type="entry name" value="CONJUGATIVE TRANSFER: DNA TRANSPORT"/>
    <property type="match status" value="1"/>
</dbReference>
<reference evidence="9 10" key="1">
    <citation type="journal article" date="2019" name="Extremophiles">
        <title>Biogeography of thermophiles and predominance of Thermus scotoductus in domestic water heaters.</title>
        <authorList>
            <person name="Wilpiszeski R.L."/>
            <person name="Zhang Z."/>
            <person name="House C.H."/>
        </authorList>
    </citation>
    <scope>NUCLEOTIDE SEQUENCE [LARGE SCALE GENOMIC DNA]</scope>
    <source>
        <strain evidence="9 10">34_S34</strain>
    </source>
</reference>
<dbReference type="Pfam" id="PF02534">
    <property type="entry name" value="T4SS-DNA_transf"/>
    <property type="match status" value="1"/>
</dbReference>
<comment type="subcellular location">
    <subcellularLocation>
        <location evidence="1">Cell membrane</location>
        <topology evidence="1">Multi-pass membrane protein</topology>
    </subcellularLocation>
</comment>
<evidence type="ECO:0000256" key="3">
    <source>
        <dbReference type="ARBA" id="ARBA00022475"/>
    </source>
</evidence>
<dbReference type="Gene3D" id="3.40.50.300">
    <property type="entry name" value="P-loop containing nucleotide triphosphate hydrolases"/>
    <property type="match status" value="1"/>
</dbReference>
<dbReference type="AlphaFoldDB" id="A0A430R8M3"/>
<dbReference type="EMBL" id="PELP01000222">
    <property type="protein sequence ID" value="RTH03694.1"/>
    <property type="molecule type" value="Genomic_DNA"/>
</dbReference>
<gene>
    <name evidence="9" type="ORF">CSW47_08355</name>
</gene>